<dbReference type="Pfam" id="PF25434">
    <property type="entry name" value="NUCB1_N"/>
    <property type="match status" value="1"/>
</dbReference>
<dbReference type="PANTHER" id="PTHR19237:SF20">
    <property type="entry name" value="NUCLEOBINDIN 1"/>
    <property type="match status" value="1"/>
</dbReference>
<evidence type="ECO:0000313" key="18">
    <source>
        <dbReference type="EMBL" id="KAF6017144.1"/>
    </source>
</evidence>
<dbReference type="GO" id="GO:0005085">
    <property type="term" value="F:guanyl-nucleotide exchange factor activity"/>
    <property type="evidence" value="ECO:0007669"/>
    <property type="project" value="UniProtKB-KW"/>
</dbReference>
<gene>
    <name evidence="18" type="ORF">EB796_024539</name>
</gene>
<evidence type="ECO:0000313" key="19">
    <source>
        <dbReference type="Proteomes" id="UP000593567"/>
    </source>
</evidence>
<evidence type="ECO:0000256" key="11">
    <source>
        <dbReference type="ARBA" id="ARBA00022737"/>
    </source>
</evidence>
<keyword evidence="14" id="KW-0238">DNA-binding</keyword>
<dbReference type="EMBL" id="VXIV02003427">
    <property type="protein sequence ID" value="KAF6017144.1"/>
    <property type="molecule type" value="Genomic_DNA"/>
</dbReference>
<comment type="subcellular location">
    <subcellularLocation>
        <location evidence="2">Cytoplasm</location>
    </subcellularLocation>
    <subcellularLocation>
        <location evidence="3">Golgi apparatus</location>
    </subcellularLocation>
    <subcellularLocation>
        <location evidence="1">Membrane</location>
        <topology evidence="1">Peripheral membrane protein</topology>
    </subcellularLocation>
    <subcellularLocation>
        <location evidence="4">Secreted</location>
    </subcellularLocation>
</comment>
<dbReference type="InterPro" id="IPR011992">
    <property type="entry name" value="EF-hand-dom_pair"/>
</dbReference>
<dbReference type="PANTHER" id="PTHR19237">
    <property type="entry name" value="NUCLEOBINDIN"/>
    <property type="match status" value="1"/>
</dbReference>
<evidence type="ECO:0000256" key="8">
    <source>
        <dbReference type="ARBA" id="ARBA00022553"/>
    </source>
</evidence>
<dbReference type="AlphaFoldDB" id="A0A7J7IUQ8"/>
<dbReference type="OrthoDB" id="5982823at2759"/>
<dbReference type="InterPro" id="IPR002048">
    <property type="entry name" value="EF_hand_dom"/>
</dbReference>
<keyword evidence="8" id="KW-0597">Phosphoprotein</keyword>
<protein>
    <recommendedName>
        <fullName evidence="17">EF-hand domain-containing protein</fullName>
    </recommendedName>
</protein>
<evidence type="ECO:0000256" key="13">
    <source>
        <dbReference type="ARBA" id="ARBA00023034"/>
    </source>
</evidence>
<feature type="chain" id="PRO_5029598365" description="EF-hand domain-containing protein" evidence="16">
    <location>
        <begin position="26"/>
        <end position="355"/>
    </location>
</feature>
<evidence type="ECO:0000256" key="16">
    <source>
        <dbReference type="SAM" id="SignalP"/>
    </source>
</evidence>
<evidence type="ECO:0000256" key="9">
    <source>
        <dbReference type="ARBA" id="ARBA00022658"/>
    </source>
</evidence>
<dbReference type="PROSITE" id="PS50222">
    <property type="entry name" value="EF_HAND_2"/>
    <property type="match status" value="2"/>
</dbReference>
<dbReference type="GO" id="GO:0005794">
    <property type="term" value="C:Golgi apparatus"/>
    <property type="evidence" value="ECO:0007669"/>
    <property type="project" value="UniProtKB-SubCell"/>
</dbReference>
<dbReference type="Proteomes" id="UP000593567">
    <property type="component" value="Unassembled WGS sequence"/>
</dbReference>
<evidence type="ECO:0000256" key="10">
    <source>
        <dbReference type="ARBA" id="ARBA00022729"/>
    </source>
</evidence>
<feature type="domain" description="EF-hand" evidence="17">
    <location>
        <begin position="246"/>
        <end position="273"/>
    </location>
</feature>
<keyword evidence="10 16" id="KW-0732">Signal</keyword>
<name>A0A7J7IUQ8_BUGNE</name>
<keyword evidence="9" id="KW-0344">Guanine-nucleotide releasing factor</keyword>
<evidence type="ECO:0000256" key="4">
    <source>
        <dbReference type="ARBA" id="ARBA00004613"/>
    </source>
</evidence>
<dbReference type="GO" id="GO:0005509">
    <property type="term" value="F:calcium ion binding"/>
    <property type="evidence" value="ECO:0007669"/>
    <property type="project" value="InterPro"/>
</dbReference>
<dbReference type="InterPro" id="IPR018247">
    <property type="entry name" value="EF_Hand_1_Ca_BS"/>
</dbReference>
<dbReference type="InterPro" id="IPR057576">
    <property type="entry name" value="NUCB1_N"/>
</dbReference>
<proteinExistence type="inferred from homology"/>
<keyword evidence="19" id="KW-1185">Reference proteome</keyword>
<keyword evidence="11" id="KW-0677">Repeat</keyword>
<dbReference type="GO" id="GO:0016020">
    <property type="term" value="C:membrane"/>
    <property type="evidence" value="ECO:0007669"/>
    <property type="project" value="UniProtKB-SubCell"/>
</dbReference>
<evidence type="ECO:0000256" key="15">
    <source>
        <dbReference type="ARBA" id="ARBA00023136"/>
    </source>
</evidence>
<evidence type="ECO:0000256" key="2">
    <source>
        <dbReference type="ARBA" id="ARBA00004496"/>
    </source>
</evidence>
<keyword evidence="6" id="KW-0963">Cytoplasm</keyword>
<evidence type="ECO:0000259" key="17">
    <source>
        <dbReference type="PROSITE" id="PS50222"/>
    </source>
</evidence>
<dbReference type="GO" id="GO:0003677">
    <property type="term" value="F:DNA binding"/>
    <property type="evidence" value="ECO:0007669"/>
    <property type="project" value="UniProtKB-KW"/>
</dbReference>
<organism evidence="18 19">
    <name type="scientific">Bugula neritina</name>
    <name type="common">Brown bryozoan</name>
    <name type="synonym">Sertularia neritina</name>
    <dbReference type="NCBI Taxonomy" id="10212"/>
    <lineage>
        <taxon>Eukaryota</taxon>
        <taxon>Metazoa</taxon>
        <taxon>Spiralia</taxon>
        <taxon>Lophotrochozoa</taxon>
        <taxon>Bryozoa</taxon>
        <taxon>Gymnolaemata</taxon>
        <taxon>Cheilostomatida</taxon>
        <taxon>Flustrina</taxon>
        <taxon>Buguloidea</taxon>
        <taxon>Bugulidae</taxon>
        <taxon>Bugula</taxon>
    </lineage>
</organism>
<evidence type="ECO:0000256" key="12">
    <source>
        <dbReference type="ARBA" id="ARBA00022837"/>
    </source>
</evidence>
<dbReference type="GO" id="GO:0070062">
    <property type="term" value="C:extracellular exosome"/>
    <property type="evidence" value="ECO:0007669"/>
    <property type="project" value="TreeGrafter"/>
</dbReference>
<dbReference type="SUPFAM" id="SSF47473">
    <property type="entry name" value="EF-hand"/>
    <property type="match status" value="1"/>
</dbReference>
<dbReference type="GO" id="GO:0005793">
    <property type="term" value="C:endoplasmic reticulum-Golgi intermediate compartment"/>
    <property type="evidence" value="ECO:0007669"/>
    <property type="project" value="TreeGrafter"/>
</dbReference>
<keyword evidence="7" id="KW-0964">Secreted</keyword>
<dbReference type="PROSITE" id="PS00018">
    <property type="entry name" value="EF_HAND_1"/>
    <property type="match status" value="2"/>
</dbReference>
<evidence type="ECO:0000256" key="1">
    <source>
        <dbReference type="ARBA" id="ARBA00004170"/>
    </source>
</evidence>
<dbReference type="InterPro" id="IPR040250">
    <property type="entry name" value="Nucleobindin"/>
</dbReference>
<comment type="caution">
    <text evidence="18">The sequence shown here is derived from an EMBL/GenBank/DDBJ whole genome shotgun (WGS) entry which is preliminary data.</text>
</comment>
<reference evidence="18" key="1">
    <citation type="submission" date="2020-06" db="EMBL/GenBank/DDBJ databases">
        <title>Draft genome of Bugula neritina, a colonial animal packing powerful symbionts and potential medicines.</title>
        <authorList>
            <person name="Rayko M."/>
        </authorList>
    </citation>
    <scope>NUCLEOTIDE SEQUENCE [LARGE SCALE GENOMIC DNA]</scope>
    <source>
        <strain evidence="18">Kwan_BN1</strain>
    </source>
</reference>
<keyword evidence="12" id="KW-0106">Calcium</keyword>
<evidence type="ECO:0000256" key="5">
    <source>
        <dbReference type="ARBA" id="ARBA00008063"/>
    </source>
</evidence>
<sequence>MAVLQKIVSLWVILHIASMLQPTTAATLDSEGNADNVADGDFQIEYSRYLKQVSELLDADESFQEAAKSLTHTNEKEVADTLMYASPETRSKLDELKRIEVRRLKDLHKKAMKKATKAHSTYVKSGIKPSKKELPKTGIDHIDSSNPSSFGGPDLHKLITKTLTDMSKIDELRKGDFKNHELRKAYDYKTKFRDLSSAEQQKKLKEHLEKARKHPKINHPGGVEQLKEVWEKTDRMTGMDFNPRIFFMTHDIDGDGLLDPSEVEALFERELDKIYRAVNSTVDGVERNEDMNRMREHVFTEVDTNRDGMVDWEEFRATLGAESQDEGWESVQDKQQFTDEELKEFEEKLQVLPYQ</sequence>
<comment type="similarity">
    <text evidence="5">Belongs to the nucleobindin family.</text>
</comment>
<keyword evidence="13" id="KW-0333">Golgi apparatus</keyword>
<accession>A0A7J7IUQ8</accession>
<feature type="signal peptide" evidence="16">
    <location>
        <begin position="1"/>
        <end position="25"/>
    </location>
</feature>
<evidence type="ECO:0000256" key="3">
    <source>
        <dbReference type="ARBA" id="ARBA00004555"/>
    </source>
</evidence>
<dbReference type="Gene3D" id="1.10.238.10">
    <property type="entry name" value="EF-hand"/>
    <property type="match status" value="1"/>
</dbReference>
<evidence type="ECO:0000256" key="7">
    <source>
        <dbReference type="ARBA" id="ARBA00022525"/>
    </source>
</evidence>
<evidence type="ECO:0000256" key="6">
    <source>
        <dbReference type="ARBA" id="ARBA00022490"/>
    </source>
</evidence>
<feature type="domain" description="EF-hand" evidence="17">
    <location>
        <begin position="290"/>
        <end position="325"/>
    </location>
</feature>
<keyword evidence="15" id="KW-0472">Membrane</keyword>
<evidence type="ECO:0000256" key="14">
    <source>
        <dbReference type="ARBA" id="ARBA00023125"/>
    </source>
</evidence>
<dbReference type="Pfam" id="PF13499">
    <property type="entry name" value="EF-hand_7"/>
    <property type="match status" value="1"/>
</dbReference>